<protein>
    <recommendedName>
        <fullName evidence="1">PB1-like domain-containing protein</fullName>
    </recommendedName>
</protein>
<dbReference type="Proteomes" id="UP001157006">
    <property type="component" value="Chromosome 2"/>
</dbReference>
<proteinExistence type="predicted"/>
<dbReference type="AlphaFoldDB" id="A0AAV0ZJW8"/>
<evidence type="ECO:0000259" key="1">
    <source>
        <dbReference type="Pfam" id="PF26130"/>
    </source>
</evidence>
<sequence>MDNVVYYLDRYEHVVYSDPDKWSFFEVTDIVKELYHLEYSNYWLLWYNIISGKHKRMVSDSDANEVYEYVVQSNCSVDLYVEHRLVDDNVDAGNVNDVDVDNVNDIDGANVCANVDDFDVDNVDDIVVNVNVDDDDDANVNV</sequence>
<evidence type="ECO:0000313" key="2">
    <source>
        <dbReference type="EMBL" id="CAI8598072.1"/>
    </source>
</evidence>
<name>A0AAV0ZJW8_VICFA</name>
<reference evidence="2 3" key="1">
    <citation type="submission" date="2023-01" db="EMBL/GenBank/DDBJ databases">
        <authorList>
            <person name="Kreplak J."/>
        </authorList>
    </citation>
    <scope>NUCLEOTIDE SEQUENCE [LARGE SCALE GENOMIC DNA]</scope>
</reference>
<gene>
    <name evidence="2" type="ORF">VFH_II110800</name>
</gene>
<evidence type="ECO:0000313" key="3">
    <source>
        <dbReference type="Proteomes" id="UP001157006"/>
    </source>
</evidence>
<organism evidence="2 3">
    <name type="scientific">Vicia faba</name>
    <name type="common">Broad bean</name>
    <name type="synonym">Faba vulgaris</name>
    <dbReference type="NCBI Taxonomy" id="3906"/>
    <lineage>
        <taxon>Eukaryota</taxon>
        <taxon>Viridiplantae</taxon>
        <taxon>Streptophyta</taxon>
        <taxon>Embryophyta</taxon>
        <taxon>Tracheophyta</taxon>
        <taxon>Spermatophyta</taxon>
        <taxon>Magnoliopsida</taxon>
        <taxon>eudicotyledons</taxon>
        <taxon>Gunneridae</taxon>
        <taxon>Pentapetalae</taxon>
        <taxon>rosids</taxon>
        <taxon>fabids</taxon>
        <taxon>Fabales</taxon>
        <taxon>Fabaceae</taxon>
        <taxon>Papilionoideae</taxon>
        <taxon>50 kb inversion clade</taxon>
        <taxon>NPAAA clade</taxon>
        <taxon>Hologalegina</taxon>
        <taxon>IRL clade</taxon>
        <taxon>Fabeae</taxon>
        <taxon>Vicia</taxon>
    </lineage>
</organism>
<accession>A0AAV0ZJW8</accession>
<feature type="domain" description="PB1-like" evidence="1">
    <location>
        <begin position="3"/>
        <end position="83"/>
    </location>
</feature>
<dbReference type="Pfam" id="PF26130">
    <property type="entry name" value="PB1-like"/>
    <property type="match status" value="1"/>
</dbReference>
<dbReference type="InterPro" id="IPR058594">
    <property type="entry name" value="PB1-like_dom_pln"/>
</dbReference>
<keyword evidence="3" id="KW-1185">Reference proteome</keyword>
<dbReference type="EMBL" id="OX451737">
    <property type="protein sequence ID" value="CAI8598072.1"/>
    <property type="molecule type" value="Genomic_DNA"/>
</dbReference>